<accession>A0A090AIG0</accession>
<organism evidence="1 2">
    <name type="scientific">Thioploca ingrica</name>
    <dbReference type="NCBI Taxonomy" id="40754"/>
    <lineage>
        <taxon>Bacteria</taxon>
        <taxon>Pseudomonadati</taxon>
        <taxon>Pseudomonadota</taxon>
        <taxon>Gammaproteobacteria</taxon>
        <taxon>Thiotrichales</taxon>
        <taxon>Thiotrichaceae</taxon>
        <taxon>Thioploca</taxon>
    </lineage>
</organism>
<dbReference type="STRING" id="40754.THII_2857"/>
<dbReference type="AlphaFoldDB" id="A0A090AIG0"/>
<dbReference type="Pfam" id="PF16277">
    <property type="entry name" value="DUF4926"/>
    <property type="match status" value="1"/>
</dbReference>
<dbReference type="OrthoDB" id="983005at2"/>
<reference evidence="1 2" key="1">
    <citation type="journal article" date="2014" name="ISME J.">
        <title>Ecophysiology of Thioploca ingrica as revealed by the complete genome sequence supplemented with proteomic evidence.</title>
        <authorList>
            <person name="Kojima H."/>
            <person name="Ogura Y."/>
            <person name="Yamamoto N."/>
            <person name="Togashi T."/>
            <person name="Mori H."/>
            <person name="Watanabe T."/>
            <person name="Nemoto F."/>
            <person name="Kurokawa K."/>
            <person name="Hayashi T."/>
            <person name="Fukui M."/>
        </authorList>
    </citation>
    <scope>NUCLEOTIDE SEQUENCE [LARGE SCALE GENOMIC DNA]</scope>
</reference>
<name>A0A090AIG0_9GAMM</name>
<dbReference type="KEGG" id="tig:THII_2857"/>
<proteinExistence type="predicted"/>
<dbReference type="Proteomes" id="UP000031623">
    <property type="component" value="Chromosome"/>
</dbReference>
<dbReference type="HOGENOM" id="CLU_174734_2_2_6"/>
<sequence length="80" mass="8908">MKYQLFEEVVLRKDFHEKRLKKGDVATIVDYHPVPSGESGYSLEVFNALGETVTIIVLPESAIEPLTGDEIFTVRSLAVA</sequence>
<protein>
    <recommendedName>
        <fullName evidence="3">DUF4926 domain-containing protein</fullName>
    </recommendedName>
</protein>
<dbReference type="EMBL" id="AP014633">
    <property type="protein sequence ID" value="BAP57154.1"/>
    <property type="molecule type" value="Genomic_DNA"/>
</dbReference>
<dbReference type="InterPro" id="IPR032568">
    <property type="entry name" value="DUF4926"/>
</dbReference>
<keyword evidence="2" id="KW-1185">Reference proteome</keyword>
<evidence type="ECO:0000313" key="2">
    <source>
        <dbReference type="Proteomes" id="UP000031623"/>
    </source>
</evidence>
<evidence type="ECO:0008006" key="3">
    <source>
        <dbReference type="Google" id="ProtNLM"/>
    </source>
</evidence>
<evidence type="ECO:0000313" key="1">
    <source>
        <dbReference type="EMBL" id="BAP57154.1"/>
    </source>
</evidence>
<gene>
    <name evidence="1" type="ORF">THII_2857</name>
</gene>